<dbReference type="InterPro" id="IPR010310">
    <property type="entry name" value="T7SS_ESAT-6-like"/>
</dbReference>
<feature type="compositionally biased region" description="Polar residues" evidence="1">
    <location>
        <begin position="86"/>
        <end position="99"/>
    </location>
</feature>
<evidence type="ECO:0000256" key="1">
    <source>
        <dbReference type="SAM" id="MobiDB-lite"/>
    </source>
</evidence>
<protein>
    <recommendedName>
        <fullName evidence="4">ESAT-6-like protein</fullName>
    </recommendedName>
</protein>
<evidence type="ECO:0008006" key="4">
    <source>
        <dbReference type="Google" id="ProtNLM"/>
    </source>
</evidence>
<evidence type="ECO:0000313" key="2">
    <source>
        <dbReference type="EMBL" id="RMI31833.1"/>
    </source>
</evidence>
<accession>A0A3M2L5M4</accession>
<evidence type="ECO:0000313" key="3">
    <source>
        <dbReference type="Proteomes" id="UP000279275"/>
    </source>
</evidence>
<dbReference type="Pfam" id="PF06013">
    <property type="entry name" value="WXG100"/>
    <property type="match status" value="1"/>
</dbReference>
<dbReference type="Proteomes" id="UP000279275">
    <property type="component" value="Unassembled WGS sequence"/>
</dbReference>
<dbReference type="EMBL" id="RFFH01000006">
    <property type="protein sequence ID" value="RMI31833.1"/>
    <property type="molecule type" value="Genomic_DNA"/>
</dbReference>
<feature type="region of interest" description="Disordered" evidence="1">
    <location>
        <begin position="74"/>
        <end position="99"/>
    </location>
</feature>
<reference evidence="2 3" key="1">
    <citation type="submission" date="2018-10" db="EMBL/GenBank/DDBJ databases">
        <title>Isolation from cow dung.</title>
        <authorList>
            <person name="Ling L."/>
        </authorList>
    </citation>
    <scope>NUCLEOTIDE SEQUENCE [LARGE SCALE GENOMIC DNA]</scope>
    <source>
        <strain evidence="2 3">NEAU-LL90</strain>
    </source>
</reference>
<dbReference type="SUPFAM" id="SSF140453">
    <property type="entry name" value="EsxAB dimer-like"/>
    <property type="match status" value="1"/>
</dbReference>
<proteinExistence type="predicted"/>
<dbReference type="Gene3D" id="1.10.287.1060">
    <property type="entry name" value="ESAT-6-like"/>
    <property type="match status" value="1"/>
</dbReference>
<dbReference type="InterPro" id="IPR036689">
    <property type="entry name" value="ESAT-6-like_sf"/>
</dbReference>
<dbReference type="RefSeq" id="WP_122188965.1">
    <property type="nucleotide sequence ID" value="NZ_RFFH01000006.1"/>
</dbReference>
<name>A0A3M2L5M4_9NOCA</name>
<gene>
    <name evidence="2" type="ORF">EBN03_16795</name>
</gene>
<dbReference type="AlphaFoldDB" id="A0A3M2L5M4"/>
<organism evidence="2 3">
    <name type="scientific">Nocardia stercoris</name>
    <dbReference type="NCBI Taxonomy" id="2483361"/>
    <lineage>
        <taxon>Bacteria</taxon>
        <taxon>Bacillati</taxon>
        <taxon>Actinomycetota</taxon>
        <taxon>Actinomycetes</taxon>
        <taxon>Mycobacteriales</taxon>
        <taxon>Nocardiaceae</taxon>
        <taxon>Nocardia</taxon>
    </lineage>
</organism>
<sequence length="99" mass="10993">MATDPGVVFSKFHEVNELADAIVKKAGALEADLQEFYKGVQQYCEQADGQMNDSFQQKLGNWNERMTDLKTTLHSAGQTVGAGNDDLQNTDQNLSKLFH</sequence>
<comment type="caution">
    <text evidence="2">The sequence shown here is derived from an EMBL/GenBank/DDBJ whole genome shotgun (WGS) entry which is preliminary data.</text>
</comment>
<keyword evidence="3" id="KW-1185">Reference proteome</keyword>